<dbReference type="EMBL" id="UGXS01000004">
    <property type="protein sequence ID" value="SUH15273.1"/>
    <property type="molecule type" value="Genomic_DNA"/>
</dbReference>
<protein>
    <submittedName>
        <fullName evidence="1">Uncharacterized protein</fullName>
    </submittedName>
</protein>
<accession>A0A379W8S6</accession>
<evidence type="ECO:0000313" key="2">
    <source>
        <dbReference type="Proteomes" id="UP000255509"/>
    </source>
</evidence>
<dbReference type="AlphaFoldDB" id="A0A379W8S6"/>
<dbReference type="Proteomes" id="UP000255509">
    <property type="component" value="Unassembled WGS sequence"/>
</dbReference>
<proteinExistence type="predicted"/>
<sequence length="58" mass="6735">MNKNRFSPDETDKYSLSFDMAEICLNNLSGCWNNNFPEILLQWILLLVTIRLLICRGG</sequence>
<reference evidence="1 2" key="1">
    <citation type="submission" date="2018-06" db="EMBL/GenBank/DDBJ databases">
        <authorList>
            <consortium name="Pathogen Informatics"/>
            <person name="Doyle S."/>
        </authorList>
    </citation>
    <scope>NUCLEOTIDE SEQUENCE [LARGE SCALE GENOMIC DNA]</scope>
    <source>
        <strain evidence="1 2">NCTC8258</strain>
    </source>
</reference>
<organism evidence="1 2">
    <name type="scientific">Salmonella enterica I</name>
    <dbReference type="NCBI Taxonomy" id="59201"/>
    <lineage>
        <taxon>Bacteria</taxon>
        <taxon>Pseudomonadati</taxon>
        <taxon>Pseudomonadota</taxon>
        <taxon>Gammaproteobacteria</taxon>
        <taxon>Enterobacterales</taxon>
        <taxon>Enterobacteriaceae</taxon>
        <taxon>Salmonella</taxon>
    </lineage>
</organism>
<name>A0A379W8S6_SALET</name>
<gene>
    <name evidence="1" type="ORF">NCTC8258_02993</name>
</gene>
<evidence type="ECO:0000313" key="1">
    <source>
        <dbReference type="EMBL" id="SUH15273.1"/>
    </source>
</evidence>